<reference evidence="1" key="1">
    <citation type="submission" date="2022-07" db="EMBL/GenBank/DDBJ databases">
        <title>Phylogenomic reconstructions and comparative analyses of Kickxellomycotina fungi.</title>
        <authorList>
            <person name="Reynolds N.K."/>
            <person name="Stajich J.E."/>
            <person name="Barry K."/>
            <person name="Grigoriev I.V."/>
            <person name="Crous P."/>
            <person name="Smith M.E."/>
        </authorList>
    </citation>
    <scope>NUCLEOTIDE SEQUENCE</scope>
    <source>
        <strain evidence="1">CBS 190363</strain>
    </source>
</reference>
<protein>
    <submittedName>
        <fullName evidence="1">Uncharacterized protein</fullName>
    </submittedName>
</protein>
<organism evidence="1 2">
    <name type="scientific">Coemansia aciculifera</name>
    <dbReference type="NCBI Taxonomy" id="417176"/>
    <lineage>
        <taxon>Eukaryota</taxon>
        <taxon>Fungi</taxon>
        <taxon>Fungi incertae sedis</taxon>
        <taxon>Zoopagomycota</taxon>
        <taxon>Kickxellomycotina</taxon>
        <taxon>Kickxellomycetes</taxon>
        <taxon>Kickxellales</taxon>
        <taxon>Kickxellaceae</taxon>
        <taxon>Coemansia</taxon>
    </lineage>
</organism>
<accession>A0ACC1M985</accession>
<dbReference type="EMBL" id="JANBVB010000035">
    <property type="protein sequence ID" value="KAJ2899154.1"/>
    <property type="molecule type" value="Genomic_DNA"/>
</dbReference>
<proteinExistence type="predicted"/>
<sequence length="338" mass="35604">MSGLSVATRFLTPARFVRAFSTTPLARKSIDATTSPSSRPSVKIVEVGPRDGLQNEKELLSTKIKVLLINRLTDAGLPVVESTSFVSPKWVPQMVDATQVMNLITRKPGVSYPVLTPNLKGLEAAIAAGAEEVAIFGAASESFSMRNINCSIAESLTRFEAVAVAAKAAGLRIRGYVSCVAGCPYEGTIAPQAVADVAKALLDMGCYEISLGDTIGVGRPKEIQSMLDAVARVVPVEQLAIHCHDTYGQALANIYASLEAGVRVVDSSVSGLGGCPYAKGSSGNVATEDVVYMLEGNGFSTGVDLDKLINVGAWITAKLGRENGSRVARAMLAKRRNQ</sequence>
<keyword evidence="2" id="KW-1185">Reference proteome</keyword>
<gene>
    <name evidence="1" type="ORF">IWW38_001095</name>
</gene>
<dbReference type="Proteomes" id="UP001139981">
    <property type="component" value="Unassembled WGS sequence"/>
</dbReference>
<evidence type="ECO:0000313" key="2">
    <source>
        <dbReference type="Proteomes" id="UP001139981"/>
    </source>
</evidence>
<name>A0ACC1M985_9FUNG</name>
<evidence type="ECO:0000313" key="1">
    <source>
        <dbReference type="EMBL" id="KAJ2899154.1"/>
    </source>
</evidence>
<comment type="caution">
    <text evidence="1">The sequence shown here is derived from an EMBL/GenBank/DDBJ whole genome shotgun (WGS) entry which is preliminary data.</text>
</comment>